<accession>A0A6A5W8Y2</accession>
<evidence type="ECO:0000313" key="2">
    <source>
        <dbReference type="Proteomes" id="UP000799779"/>
    </source>
</evidence>
<dbReference type="EMBL" id="ML977611">
    <property type="protein sequence ID" value="KAF1997598.1"/>
    <property type="molecule type" value="Genomic_DNA"/>
</dbReference>
<dbReference type="OrthoDB" id="3801272at2759"/>
<keyword evidence="2" id="KW-1185">Reference proteome</keyword>
<organism evidence="1 2">
    <name type="scientific">Amniculicola lignicola CBS 123094</name>
    <dbReference type="NCBI Taxonomy" id="1392246"/>
    <lineage>
        <taxon>Eukaryota</taxon>
        <taxon>Fungi</taxon>
        <taxon>Dikarya</taxon>
        <taxon>Ascomycota</taxon>
        <taxon>Pezizomycotina</taxon>
        <taxon>Dothideomycetes</taxon>
        <taxon>Pleosporomycetidae</taxon>
        <taxon>Pleosporales</taxon>
        <taxon>Amniculicolaceae</taxon>
        <taxon>Amniculicola</taxon>
    </lineage>
</organism>
<proteinExistence type="predicted"/>
<sequence length="298" mass="34711">MFMTSWRWLNERHLTGDFLFREPADYSKGDVPWALQPKKLLPCSEADFRELHLWRQSVSDIIDKHLTEFIEANGVQSKSKSLLNEGCGVDSASRRVAGIAELVEKTLRCADPITHLVVLGVCKRWRDISLLVMKPRTPAEDFQREYPCLPVKPGDDCPRDICLQPASKEDVRFMQGEVDIDHHYDRDGVFRGIQRLGIPGMPDIIKTVYYPGRLIHRPDVFQFCVFEPDSDMSSQEIPFIEGFYRNQLFWNGINAIQLHRRAKPKWVDLSQFRFNPYFRELFEDCFLDINSMVQIALK</sequence>
<dbReference type="Proteomes" id="UP000799779">
    <property type="component" value="Unassembled WGS sequence"/>
</dbReference>
<name>A0A6A5W8Y2_9PLEO</name>
<evidence type="ECO:0000313" key="1">
    <source>
        <dbReference type="EMBL" id="KAF1997598.1"/>
    </source>
</evidence>
<dbReference type="AlphaFoldDB" id="A0A6A5W8Y2"/>
<reference evidence="1" key="1">
    <citation type="journal article" date="2020" name="Stud. Mycol.">
        <title>101 Dothideomycetes genomes: a test case for predicting lifestyles and emergence of pathogens.</title>
        <authorList>
            <person name="Haridas S."/>
            <person name="Albert R."/>
            <person name="Binder M."/>
            <person name="Bloem J."/>
            <person name="Labutti K."/>
            <person name="Salamov A."/>
            <person name="Andreopoulos B."/>
            <person name="Baker S."/>
            <person name="Barry K."/>
            <person name="Bills G."/>
            <person name="Bluhm B."/>
            <person name="Cannon C."/>
            <person name="Castanera R."/>
            <person name="Culley D."/>
            <person name="Daum C."/>
            <person name="Ezra D."/>
            <person name="Gonzalez J."/>
            <person name="Henrissat B."/>
            <person name="Kuo A."/>
            <person name="Liang C."/>
            <person name="Lipzen A."/>
            <person name="Lutzoni F."/>
            <person name="Magnuson J."/>
            <person name="Mondo S."/>
            <person name="Nolan M."/>
            <person name="Ohm R."/>
            <person name="Pangilinan J."/>
            <person name="Park H.-J."/>
            <person name="Ramirez L."/>
            <person name="Alfaro M."/>
            <person name="Sun H."/>
            <person name="Tritt A."/>
            <person name="Yoshinaga Y."/>
            <person name="Zwiers L.-H."/>
            <person name="Turgeon B."/>
            <person name="Goodwin S."/>
            <person name="Spatafora J."/>
            <person name="Crous P."/>
            <person name="Grigoriev I."/>
        </authorList>
    </citation>
    <scope>NUCLEOTIDE SEQUENCE</scope>
    <source>
        <strain evidence="1">CBS 123094</strain>
    </source>
</reference>
<protein>
    <submittedName>
        <fullName evidence="1">Uncharacterized protein</fullName>
    </submittedName>
</protein>
<gene>
    <name evidence="1" type="ORF">P154DRAFT_578707</name>
</gene>